<dbReference type="EMBL" id="ML996093">
    <property type="protein sequence ID" value="KAF2148336.1"/>
    <property type="molecule type" value="Genomic_DNA"/>
</dbReference>
<feature type="domain" description="DUF8004" evidence="2">
    <location>
        <begin position="203"/>
        <end position="295"/>
    </location>
</feature>
<comment type="caution">
    <text evidence="3">The sequence shown here is derived from an EMBL/GenBank/DDBJ whole genome shotgun (WGS) entry which is preliminary data.</text>
</comment>
<evidence type="ECO:0000313" key="3">
    <source>
        <dbReference type="EMBL" id="KAF2148336.1"/>
    </source>
</evidence>
<dbReference type="AlphaFoldDB" id="A0A9P4IRG3"/>
<dbReference type="OrthoDB" id="5300331at2759"/>
<reference evidence="3" key="1">
    <citation type="journal article" date="2020" name="Stud. Mycol.">
        <title>101 Dothideomycetes genomes: a test case for predicting lifestyles and emergence of pathogens.</title>
        <authorList>
            <person name="Haridas S."/>
            <person name="Albert R."/>
            <person name="Binder M."/>
            <person name="Bloem J."/>
            <person name="Labutti K."/>
            <person name="Salamov A."/>
            <person name="Andreopoulos B."/>
            <person name="Baker S."/>
            <person name="Barry K."/>
            <person name="Bills G."/>
            <person name="Bluhm B."/>
            <person name="Cannon C."/>
            <person name="Castanera R."/>
            <person name="Culley D."/>
            <person name="Daum C."/>
            <person name="Ezra D."/>
            <person name="Gonzalez J."/>
            <person name="Henrissat B."/>
            <person name="Kuo A."/>
            <person name="Liang C."/>
            <person name="Lipzen A."/>
            <person name="Lutzoni F."/>
            <person name="Magnuson J."/>
            <person name="Mondo S."/>
            <person name="Nolan M."/>
            <person name="Ohm R."/>
            <person name="Pangilinan J."/>
            <person name="Park H.-J."/>
            <person name="Ramirez L."/>
            <person name="Alfaro M."/>
            <person name="Sun H."/>
            <person name="Tritt A."/>
            <person name="Yoshinaga Y."/>
            <person name="Zwiers L.-H."/>
            <person name="Turgeon B."/>
            <person name="Goodwin S."/>
            <person name="Spatafora J."/>
            <person name="Crous P."/>
            <person name="Grigoriev I."/>
        </authorList>
    </citation>
    <scope>NUCLEOTIDE SEQUENCE</scope>
    <source>
        <strain evidence="3">CBS 260.36</strain>
    </source>
</reference>
<dbReference type="InterPro" id="IPR058317">
    <property type="entry name" value="DUF8004"/>
</dbReference>
<dbReference type="Proteomes" id="UP000799439">
    <property type="component" value="Unassembled WGS sequence"/>
</dbReference>
<accession>A0A9P4IRG3</accession>
<organism evidence="3 4">
    <name type="scientific">Myriangium duriaei CBS 260.36</name>
    <dbReference type="NCBI Taxonomy" id="1168546"/>
    <lineage>
        <taxon>Eukaryota</taxon>
        <taxon>Fungi</taxon>
        <taxon>Dikarya</taxon>
        <taxon>Ascomycota</taxon>
        <taxon>Pezizomycotina</taxon>
        <taxon>Dothideomycetes</taxon>
        <taxon>Dothideomycetidae</taxon>
        <taxon>Myriangiales</taxon>
        <taxon>Myriangiaceae</taxon>
        <taxon>Myriangium</taxon>
    </lineage>
</organism>
<dbReference type="PANTHER" id="PTHR39601">
    <property type="entry name" value="CHORIOGENIN HMINOR"/>
    <property type="match status" value="1"/>
</dbReference>
<keyword evidence="4" id="KW-1185">Reference proteome</keyword>
<protein>
    <recommendedName>
        <fullName evidence="2">DUF8004 domain-containing protein</fullName>
    </recommendedName>
</protein>
<evidence type="ECO:0000259" key="2">
    <source>
        <dbReference type="Pfam" id="PF26013"/>
    </source>
</evidence>
<dbReference type="PANTHER" id="PTHR39601:SF2">
    <property type="entry name" value="CHORIOGENIN HMINOR"/>
    <property type="match status" value="1"/>
</dbReference>
<dbReference type="Pfam" id="PF26013">
    <property type="entry name" value="DUF8004"/>
    <property type="match status" value="1"/>
</dbReference>
<gene>
    <name evidence="3" type="ORF">K461DRAFT_247745</name>
</gene>
<name>A0A9P4IRG3_9PEZI</name>
<evidence type="ECO:0000256" key="1">
    <source>
        <dbReference type="SAM" id="MobiDB-lite"/>
    </source>
</evidence>
<proteinExistence type="predicted"/>
<evidence type="ECO:0000313" key="4">
    <source>
        <dbReference type="Proteomes" id="UP000799439"/>
    </source>
</evidence>
<sequence length="690" mass="76163">MARSPGAWLVAFDQQERIAFDVDSMMAGQPVHELWDETGDCYIHLFPRSTGKGPSFRLSSSVFASSASLTKMAFGRLYSDNTLADQEPGRDLSGQFSIKSDGSRSTRQSLEEASGEVHLHLDLRLNGNPAPVPPKKSKNTPISEDAETMIEMRNLFGFLCGQALVATEKRFTLFSIFMRIAEHLQRHEFSNMDSSTFGEVASSSFDSYVNELQLADVRRSSEKAVEMLLLGERMRSVGLYNEAFTHAVGKLEDIKRVAPTTYNAVSSATQTRLSRAAMDLEKRIANASATCTDFDMPSIFSGIMSSRTVDERQYVNFDAWKSSFFTTRKFIVGYYKALFGSWPPKPNPKKNQLQSPGLSRIVLLQLYNDLSAVYDLIVDHTALTNRTADGVSIEERSTDPPRIRALRHVLSEWDRSSPPVKPPMPFDIPNLPRSGEPKISKKFKSEDLVKVLQASHNPTSRPTSFVQAFREFERSQAKGCTIEEIADLRYGQWIFMYAVLQELPLLVVDAPSIRYTAGVEYFLCEASRGGVPWARDAASAGRSHQWYGVAGGAGVVSLPSDVIENSIEAIYRRSHCWIMAQQWSAENPIMAAAVEEQQRAAATDLVPPPPIGSPGLRVDSRSSSPARSKRESVLNLGLEAIPLPSGVSPDRRVAPGGPASRPVSMHVSDPAKTFDAILADVGGKPGKKRK</sequence>
<feature type="region of interest" description="Disordered" evidence="1">
    <location>
        <begin position="600"/>
        <end position="670"/>
    </location>
</feature>